<sequence>MNLNEVKIKENSWFARLAAAKLGSERVAIVWRHTIHLHNTTKSEFLADQRWVDHELKHVEQFERYGWLQFAFLYLIESIRHGYFNNKFEQEAREAENAKSHP</sequence>
<dbReference type="EMBL" id="QKTW01000025">
    <property type="protein sequence ID" value="PZF71434.1"/>
    <property type="molecule type" value="Genomic_DNA"/>
</dbReference>
<evidence type="ECO:0000313" key="1">
    <source>
        <dbReference type="EMBL" id="PZF71434.1"/>
    </source>
</evidence>
<comment type="caution">
    <text evidence="1">The sequence shown here is derived from an EMBL/GenBank/DDBJ whole genome shotgun (WGS) entry which is preliminary data.</text>
</comment>
<dbReference type="Proteomes" id="UP000248745">
    <property type="component" value="Unassembled WGS sequence"/>
</dbReference>
<organism evidence="1 2">
    <name type="scientific">Taibaiella soli</name>
    <dbReference type="NCBI Taxonomy" id="1649169"/>
    <lineage>
        <taxon>Bacteria</taxon>
        <taxon>Pseudomonadati</taxon>
        <taxon>Bacteroidota</taxon>
        <taxon>Chitinophagia</taxon>
        <taxon>Chitinophagales</taxon>
        <taxon>Chitinophagaceae</taxon>
        <taxon>Taibaiella</taxon>
    </lineage>
</organism>
<proteinExistence type="predicted"/>
<keyword evidence="2" id="KW-1185">Reference proteome</keyword>
<name>A0A2W2ATZ2_9BACT</name>
<dbReference type="OrthoDB" id="679343at2"/>
<accession>A0A2W2ATZ2</accession>
<dbReference type="RefSeq" id="WP_111000580.1">
    <property type="nucleotide sequence ID" value="NZ_QKTW01000025.1"/>
</dbReference>
<protein>
    <submittedName>
        <fullName evidence="1">DUF4157 domain-containing protein</fullName>
    </submittedName>
</protein>
<gene>
    <name evidence="1" type="ORF">DN068_19290</name>
</gene>
<reference evidence="1 2" key="1">
    <citation type="submission" date="2018-06" db="EMBL/GenBank/DDBJ databases">
        <title>Mucibacter soli gen. nov., sp. nov., a new member of the family Chitinophagaceae producing mucin.</title>
        <authorList>
            <person name="Kim M.-K."/>
            <person name="Park S."/>
            <person name="Kim T.-S."/>
            <person name="Joung Y."/>
            <person name="Han J.-H."/>
            <person name="Kim S.B."/>
        </authorList>
    </citation>
    <scope>NUCLEOTIDE SEQUENCE [LARGE SCALE GENOMIC DNA]</scope>
    <source>
        <strain evidence="1 2">R1-15</strain>
    </source>
</reference>
<dbReference type="AlphaFoldDB" id="A0A2W2ATZ2"/>
<evidence type="ECO:0000313" key="2">
    <source>
        <dbReference type="Proteomes" id="UP000248745"/>
    </source>
</evidence>